<gene>
    <name evidence="7" type="ORF">VICG_01257</name>
</gene>
<dbReference type="InterPro" id="IPR036187">
    <property type="entry name" value="DNA_mismatch_repair_MutS_sf"/>
</dbReference>
<name>L2GLJ0_VITCO</name>
<dbReference type="SUPFAM" id="SSF52540">
    <property type="entry name" value="P-loop containing nucleoside triphosphate hydrolases"/>
    <property type="match status" value="1"/>
</dbReference>
<protein>
    <recommendedName>
        <fullName evidence="6">DNA mismatch repair proteins mutS family domain-containing protein</fullName>
    </recommendedName>
</protein>
<keyword evidence="5" id="KW-0227">DNA damage</keyword>
<dbReference type="RefSeq" id="XP_007604703.1">
    <property type="nucleotide sequence ID" value="XM_007604641.1"/>
</dbReference>
<comment type="similarity">
    <text evidence="1">Belongs to the DNA mismatch repair MutS family.</text>
</comment>
<dbReference type="PANTHER" id="PTHR11361">
    <property type="entry name" value="DNA MISMATCH REPAIR PROTEIN MUTS FAMILY MEMBER"/>
    <property type="match status" value="1"/>
</dbReference>
<evidence type="ECO:0000313" key="8">
    <source>
        <dbReference type="Proteomes" id="UP000011082"/>
    </source>
</evidence>
<evidence type="ECO:0000256" key="5">
    <source>
        <dbReference type="ARBA" id="ARBA00023204"/>
    </source>
</evidence>
<keyword evidence="5" id="KW-0234">DNA repair</keyword>
<dbReference type="InterPro" id="IPR007696">
    <property type="entry name" value="DNA_mismatch_repair_MutS_core"/>
</dbReference>
<dbReference type="SUPFAM" id="SSF48334">
    <property type="entry name" value="DNA repair protein MutS, domain III"/>
    <property type="match status" value="1"/>
</dbReference>
<dbReference type="Pfam" id="PF00488">
    <property type="entry name" value="MutS_V"/>
    <property type="match status" value="1"/>
</dbReference>
<dbReference type="InParanoid" id="L2GLJ0"/>
<evidence type="ECO:0000256" key="1">
    <source>
        <dbReference type="ARBA" id="ARBA00006271"/>
    </source>
</evidence>
<dbReference type="InterPro" id="IPR000432">
    <property type="entry name" value="DNA_mismatch_repair_MutS_C"/>
</dbReference>
<dbReference type="STRING" id="993615.L2GLJ0"/>
<proteinExistence type="inferred from homology"/>
<dbReference type="InterPro" id="IPR011184">
    <property type="entry name" value="DNA_mismatch_repair_Msh2"/>
</dbReference>
<dbReference type="InterPro" id="IPR027417">
    <property type="entry name" value="P-loop_NTPase"/>
</dbReference>
<dbReference type="EMBL" id="JH370139">
    <property type="protein sequence ID" value="ELA41753.1"/>
    <property type="molecule type" value="Genomic_DNA"/>
</dbReference>
<dbReference type="GO" id="GO:0006298">
    <property type="term" value="P:mismatch repair"/>
    <property type="evidence" value="ECO:0007669"/>
    <property type="project" value="InterPro"/>
</dbReference>
<dbReference type="GO" id="GO:0005524">
    <property type="term" value="F:ATP binding"/>
    <property type="evidence" value="ECO:0007669"/>
    <property type="project" value="UniProtKB-KW"/>
</dbReference>
<dbReference type="PANTHER" id="PTHR11361:SF34">
    <property type="entry name" value="DNA MISMATCH REPAIR PROTEIN MSH1, MITOCHONDRIAL"/>
    <property type="match status" value="1"/>
</dbReference>
<organism evidence="7 8">
    <name type="scientific">Vittaforma corneae (strain ATCC 50505)</name>
    <name type="common">Microsporidian parasite</name>
    <name type="synonym">Nosema corneum</name>
    <dbReference type="NCBI Taxonomy" id="993615"/>
    <lineage>
        <taxon>Eukaryota</taxon>
        <taxon>Fungi</taxon>
        <taxon>Fungi incertae sedis</taxon>
        <taxon>Microsporidia</taxon>
        <taxon>Nosematidae</taxon>
        <taxon>Vittaforma</taxon>
    </lineage>
</organism>
<reference evidence="8" key="1">
    <citation type="submission" date="2011-05" db="EMBL/GenBank/DDBJ databases">
        <title>The genome sequence of Vittaforma corneae strain ATCC 50505.</title>
        <authorList>
            <consortium name="The Broad Institute Genome Sequencing Platform"/>
            <person name="Cuomo C."/>
            <person name="Didier E."/>
            <person name="Bowers L."/>
            <person name="Young S.K."/>
            <person name="Zeng Q."/>
            <person name="Gargeya S."/>
            <person name="Fitzgerald M."/>
            <person name="Haas B."/>
            <person name="Abouelleil A."/>
            <person name="Alvarado L."/>
            <person name="Arachchi H.M."/>
            <person name="Berlin A."/>
            <person name="Chapman S.B."/>
            <person name="Gearin G."/>
            <person name="Goldberg J."/>
            <person name="Griggs A."/>
            <person name="Gujja S."/>
            <person name="Hansen M."/>
            <person name="Heiman D."/>
            <person name="Howarth C."/>
            <person name="Larimer J."/>
            <person name="Lui A."/>
            <person name="MacDonald P.J.P."/>
            <person name="McCowen C."/>
            <person name="Montmayeur A."/>
            <person name="Murphy C."/>
            <person name="Neiman D."/>
            <person name="Pearson M."/>
            <person name="Priest M."/>
            <person name="Roberts A."/>
            <person name="Saif S."/>
            <person name="Shea T."/>
            <person name="Sisk P."/>
            <person name="Stolte C."/>
            <person name="Sykes S."/>
            <person name="Wortman J."/>
            <person name="Nusbaum C."/>
            <person name="Birren B."/>
        </authorList>
    </citation>
    <scope>NUCLEOTIDE SEQUENCE [LARGE SCALE GENOMIC DNA]</scope>
    <source>
        <strain evidence="8">ATCC 50505</strain>
    </source>
</reference>
<dbReference type="AlphaFoldDB" id="L2GLJ0"/>
<evidence type="ECO:0000256" key="3">
    <source>
        <dbReference type="ARBA" id="ARBA00022840"/>
    </source>
</evidence>
<evidence type="ECO:0000256" key="4">
    <source>
        <dbReference type="ARBA" id="ARBA00023125"/>
    </source>
</evidence>
<dbReference type="Gene3D" id="1.10.1420.10">
    <property type="match status" value="2"/>
</dbReference>
<dbReference type="SMART" id="SM00533">
    <property type="entry name" value="MUTSd"/>
    <property type="match status" value="1"/>
</dbReference>
<keyword evidence="4" id="KW-0238">DNA-binding</keyword>
<dbReference type="InterPro" id="IPR045076">
    <property type="entry name" value="MutS"/>
</dbReference>
<keyword evidence="3" id="KW-0067">ATP-binding</keyword>
<accession>L2GLJ0</accession>
<keyword evidence="2" id="KW-0547">Nucleotide-binding</keyword>
<dbReference type="PIRSF" id="PIRSF005813">
    <property type="entry name" value="MSH2"/>
    <property type="match status" value="1"/>
</dbReference>
<dbReference type="Proteomes" id="UP000011082">
    <property type="component" value="Unassembled WGS sequence"/>
</dbReference>
<evidence type="ECO:0000259" key="6">
    <source>
        <dbReference type="PROSITE" id="PS00486"/>
    </source>
</evidence>
<dbReference type="GO" id="GO:0030983">
    <property type="term" value="F:mismatched DNA binding"/>
    <property type="evidence" value="ECO:0007669"/>
    <property type="project" value="InterPro"/>
</dbReference>
<feature type="domain" description="DNA mismatch repair proteins mutS family" evidence="6">
    <location>
        <begin position="595"/>
        <end position="611"/>
    </location>
</feature>
<dbReference type="OrthoDB" id="295033at2759"/>
<dbReference type="HOGENOM" id="CLU_002472_10_1_1"/>
<dbReference type="GO" id="GO:0140664">
    <property type="term" value="F:ATP-dependent DNA damage sensor activity"/>
    <property type="evidence" value="ECO:0007669"/>
    <property type="project" value="InterPro"/>
</dbReference>
<dbReference type="Pfam" id="PF05192">
    <property type="entry name" value="MutS_III"/>
    <property type="match status" value="1"/>
</dbReference>
<sequence length="692" mass="78211">MEEAFNAFYRTLDPKKFKYFIKGEYYYIYNTDLDYLPAELRPRSEKSTFVRLQSVENVVKEMLMVKKVPVEEYCEYTLTKKGFPGNHCDFLDICIGDGIPPTVFAVVLIENSEIDVSFIKDSKILKCKFHDDDLLSNLFSLCSSNNCIEIVFNKALPNNSSLERIFNNWGIACIESKCKTSEEMIKKYMKMDLEVAEFAKEDCCVVNIADFDLVDFGLATQQGKRLLNQWIRSPCLNQSEINRRLDLVESFSRINISVCKFIDLKRIIARICSRSITTQETVKLCQTLDQIEGLIGAFKDSACSSTGLVVDSFINPLESLKTLFLPATQQIKDTLDFNTSRVHTCLSEDLKGLENQKFEILAEIEKEFLKVKKDYPRVSFSNKHFKISRLEYNQSDFDSKKYVVASMLKTGVLFLTKNLSDLNEKILAVESEITKIENQIFQSLASTLLNFTSSLEAFNYLVALIDIYKALSSKVGSDLYSRPVFSETIYEVEGMHHPLLEHKDCILNSVKFTNSVCILTGPNMGGKSTFIKTLGIVSLYAQIGCYVPAQSATLPIFDKIFFRIGAKDYTSQKLSTFMVEMTELNRILRTATPRSLILIDELGRGTSASDGLSLALAVRDYLIKLGAKVAMATHFSELGNEATMNKKMCVEGNVLTYKVGDGICDLSFGINVAELARFPEQVVNSARKYLNN</sequence>
<keyword evidence="8" id="KW-1185">Reference proteome</keyword>
<dbReference type="GO" id="GO:0005634">
    <property type="term" value="C:nucleus"/>
    <property type="evidence" value="ECO:0007669"/>
    <property type="project" value="TreeGrafter"/>
</dbReference>
<dbReference type="SMART" id="SM00534">
    <property type="entry name" value="MUTSac"/>
    <property type="match status" value="1"/>
</dbReference>
<dbReference type="Gene3D" id="3.40.50.300">
    <property type="entry name" value="P-loop containing nucleotide triphosphate hydrolases"/>
    <property type="match status" value="1"/>
</dbReference>
<dbReference type="FunCoup" id="L2GLJ0">
    <property type="interactions" value="234"/>
</dbReference>
<dbReference type="OMA" id="WIEVLNH"/>
<evidence type="ECO:0000313" key="7">
    <source>
        <dbReference type="EMBL" id="ELA41753.1"/>
    </source>
</evidence>
<dbReference type="GeneID" id="19881968"/>
<dbReference type="VEuPathDB" id="MicrosporidiaDB:VICG_01257"/>
<dbReference type="PROSITE" id="PS00486">
    <property type="entry name" value="DNA_MISMATCH_REPAIR_2"/>
    <property type="match status" value="1"/>
</dbReference>
<evidence type="ECO:0000256" key="2">
    <source>
        <dbReference type="ARBA" id="ARBA00022741"/>
    </source>
</evidence>